<feature type="compositionally biased region" description="Basic and acidic residues" evidence="1">
    <location>
        <begin position="10"/>
        <end position="32"/>
    </location>
</feature>
<dbReference type="AlphaFoldDB" id="W9QLD0"/>
<dbReference type="EMBL" id="KE343332">
    <property type="protein sequence ID" value="EXB24350.1"/>
    <property type="molecule type" value="Genomic_DNA"/>
</dbReference>
<feature type="region of interest" description="Disordered" evidence="1">
    <location>
        <begin position="1"/>
        <end position="64"/>
    </location>
</feature>
<feature type="compositionally biased region" description="Basic residues" evidence="1">
    <location>
        <begin position="33"/>
        <end position="44"/>
    </location>
</feature>
<reference evidence="3" key="1">
    <citation type="submission" date="2013-01" db="EMBL/GenBank/DDBJ databases">
        <title>Draft Genome Sequence of a Mulberry Tree, Morus notabilis C.K. Schneid.</title>
        <authorList>
            <person name="He N."/>
            <person name="Zhao S."/>
        </authorList>
    </citation>
    <scope>NUCLEOTIDE SEQUENCE</scope>
</reference>
<keyword evidence="3" id="KW-1185">Reference proteome</keyword>
<proteinExistence type="predicted"/>
<dbReference type="Proteomes" id="UP000030645">
    <property type="component" value="Unassembled WGS sequence"/>
</dbReference>
<evidence type="ECO:0000313" key="2">
    <source>
        <dbReference type="EMBL" id="EXB24350.1"/>
    </source>
</evidence>
<evidence type="ECO:0000256" key="1">
    <source>
        <dbReference type="SAM" id="MobiDB-lite"/>
    </source>
</evidence>
<evidence type="ECO:0000313" key="3">
    <source>
        <dbReference type="Proteomes" id="UP000030645"/>
    </source>
</evidence>
<gene>
    <name evidence="2" type="ORF">L484_005279</name>
</gene>
<protein>
    <submittedName>
        <fullName evidence="2">Uncharacterized protein</fullName>
    </submittedName>
</protein>
<sequence>MKRKKQNRINADREKTKGEKMWRTNEEKELQRNKRTKGKRLRRRSFNERSRRGFSGTVRKRGPQ</sequence>
<name>W9QLD0_9ROSA</name>
<accession>W9QLD0</accession>
<organism evidence="2 3">
    <name type="scientific">Morus notabilis</name>
    <dbReference type="NCBI Taxonomy" id="981085"/>
    <lineage>
        <taxon>Eukaryota</taxon>
        <taxon>Viridiplantae</taxon>
        <taxon>Streptophyta</taxon>
        <taxon>Embryophyta</taxon>
        <taxon>Tracheophyta</taxon>
        <taxon>Spermatophyta</taxon>
        <taxon>Magnoliopsida</taxon>
        <taxon>eudicotyledons</taxon>
        <taxon>Gunneridae</taxon>
        <taxon>Pentapetalae</taxon>
        <taxon>rosids</taxon>
        <taxon>fabids</taxon>
        <taxon>Rosales</taxon>
        <taxon>Moraceae</taxon>
        <taxon>Moreae</taxon>
        <taxon>Morus</taxon>
    </lineage>
</organism>